<evidence type="ECO:0000256" key="7">
    <source>
        <dbReference type="ARBA" id="ARBA00022741"/>
    </source>
</evidence>
<keyword evidence="6" id="KW-0479">Metal-binding</keyword>
<dbReference type="PROSITE" id="PS01012">
    <property type="entry name" value="FOLYLPOLYGLU_SYNT_2"/>
    <property type="match status" value="1"/>
</dbReference>
<dbReference type="Gene3D" id="3.90.190.20">
    <property type="entry name" value="Mur ligase, C-terminal domain"/>
    <property type="match status" value="1"/>
</dbReference>
<dbReference type="UniPathway" id="UPA00850"/>
<name>A0A6J8AYK9_MYTCO</name>
<organism evidence="14 15">
    <name type="scientific">Mytilus coruscus</name>
    <name type="common">Sea mussel</name>
    <dbReference type="NCBI Taxonomy" id="42192"/>
    <lineage>
        <taxon>Eukaryota</taxon>
        <taxon>Metazoa</taxon>
        <taxon>Spiralia</taxon>
        <taxon>Lophotrochozoa</taxon>
        <taxon>Mollusca</taxon>
        <taxon>Bivalvia</taxon>
        <taxon>Autobranchia</taxon>
        <taxon>Pteriomorphia</taxon>
        <taxon>Mytilida</taxon>
        <taxon>Mytiloidea</taxon>
        <taxon>Mytilidae</taxon>
        <taxon>Mytilinae</taxon>
        <taxon>Mytilus</taxon>
    </lineage>
</organism>
<dbReference type="EMBL" id="CACVKT020002165">
    <property type="protein sequence ID" value="CAC5375904.1"/>
    <property type="molecule type" value="Genomic_DNA"/>
</dbReference>
<keyword evidence="4" id="KW-0554">One-carbon metabolism</keyword>
<evidence type="ECO:0000256" key="6">
    <source>
        <dbReference type="ARBA" id="ARBA00022723"/>
    </source>
</evidence>
<comment type="similarity">
    <text evidence="2">Belongs to the folylpolyglutamate synthase family.</text>
</comment>
<dbReference type="GO" id="GO:0006730">
    <property type="term" value="P:one-carbon metabolic process"/>
    <property type="evidence" value="ECO:0007669"/>
    <property type="project" value="UniProtKB-KW"/>
</dbReference>
<dbReference type="Proteomes" id="UP000507470">
    <property type="component" value="Unassembled WGS sequence"/>
</dbReference>
<dbReference type="InterPro" id="IPR018109">
    <property type="entry name" value="Folylpolyglutamate_synth_CS"/>
</dbReference>
<evidence type="ECO:0000313" key="15">
    <source>
        <dbReference type="Proteomes" id="UP000507470"/>
    </source>
</evidence>
<evidence type="ECO:0000256" key="9">
    <source>
        <dbReference type="ARBA" id="ARBA00022842"/>
    </source>
</evidence>
<dbReference type="GO" id="GO:0005524">
    <property type="term" value="F:ATP binding"/>
    <property type="evidence" value="ECO:0007669"/>
    <property type="project" value="UniProtKB-KW"/>
</dbReference>
<dbReference type="InterPro" id="IPR036615">
    <property type="entry name" value="Mur_ligase_C_dom_sf"/>
</dbReference>
<dbReference type="EC" id="6.3.2.17" evidence="3"/>
<dbReference type="SUPFAM" id="SSF53244">
    <property type="entry name" value="MurD-like peptide ligases, peptide-binding domain"/>
    <property type="match status" value="1"/>
</dbReference>
<protein>
    <recommendedName>
        <fullName evidence="3">tetrahydrofolate synthase</fullName>
        <ecNumber evidence="3">6.3.2.17</ecNumber>
    </recommendedName>
    <alternativeName>
        <fullName evidence="11">Folylpoly-gamma-glutamate synthetase</fullName>
    </alternativeName>
    <alternativeName>
        <fullName evidence="10">Tetrahydrofolylpolyglutamate synthase</fullName>
    </alternativeName>
</protein>
<keyword evidence="9" id="KW-0460">Magnesium</keyword>
<evidence type="ECO:0000256" key="12">
    <source>
        <dbReference type="ARBA" id="ARBA00047493"/>
    </source>
</evidence>
<dbReference type="InterPro" id="IPR036565">
    <property type="entry name" value="Mur-like_cat_sf"/>
</dbReference>
<comment type="pathway">
    <text evidence="1">Cofactor biosynthesis; tetrahydrofolylpolyglutamate biosynthesis.</text>
</comment>
<dbReference type="SUPFAM" id="SSF53623">
    <property type="entry name" value="MurD-like peptide ligases, catalytic domain"/>
    <property type="match status" value="1"/>
</dbReference>
<dbReference type="FunFam" id="3.40.1190.10:FF:000020">
    <property type="entry name" value="Folylpolyglutamate synthase"/>
    <property type="match status" value="1"/>
</dbReference>
<feature type="compositionally biased region" description="Polar residues" evidence="13">
    <location>
        <begin position="547"/>
        <end position="565"/>
    </location>
</feature>
<keyword evidence="8" id="KW-0067">ATP-binding</keyword>
<dbReference type="GO" id="GO:0004326">
    <property type="term" value="F:tetrahydrofolylpolyglutamate synthase activity"/>
    <property type="evidence" value="ECO:0007669"/>
    <property type="project" value="UniProtKB-EC"/>
</dbReference>
<dbReference type="GO" id="GO:0005739">
    <property type="term" value="C:mitochondrion"/>
    <property type="evidence" value="ECO:0007669"/>
    <property type="project" value="TreeGrafter"/>
</dbReference>
<evidence type="ECO:0000256" key="2">
    <source>
        <dbReference type="ARBA" id="ARBA00008276"/>
    </source>
</evidence>
<evidence type="ECO:0000256" key="3">
    <source>
        <dbReference type="ARBA" id="ARBA00013025"/>
    </source>
</evidence>
<keyword evidence="7" id="KW-0547">Nucleotide-binding</keyword>
<feature type="region of interest" description="Disordered" evidence="13">
    <location>
        <begin position="547"/>
        <end position="578"/>
    </location>
</feature>
<dbReference type="AlphaFoldDB" id="A0A6J8AYK9"/>
<evidence type="ECO:0000313" key="14">
    <source>
        <dbReference type="EMBL" id="CAC5375904.1"/>
    </source>
</evidence>
<dbReference type="InterPro" id="IPR001645">
    <property type="entry name" value="Folylpolyglutamate_synth"/>
</dbReference>
<accession>A0A6J8AYK9</accession>
<dbReference type="GO" id="GO:0005829">
    <property type="term" value="C:cytosol"/>
    <property type="evidence" value="ECO:0007669"/>
    <property type="project" value="TreeGrafter"/>
</dbReference>
<evidence type="ECO:0000256" key="11">
    <source>
        <dbReference type="ARBA" id="ARBA00030876"/>
    </source>
</evidence>
<proteinExistence type="inferred from homology"/>
<comment type="catalytic activity">
    <reaction evidence="12">
        <text>(6S)-5,6,7,8-tetrahydrofolyl-(gamma-L-Glu)(n) + L-glutamate + ATP = (6S)-5,6,7,8-tetrahydrofolyl-(gamma-L-Glu)(n+1) + ADP + phosphate + H(+)</text>
        <dbReference type="Rhea" id="RHEA:10580"/>
        <dbReference type="Rhea" id="RHEA-COMP:14738"/>
        <dbReference type="Rhea" id="RHEA-COMP:14740"/>
        <dbReference type="ChEBI" id="CHEBI:15378"/>
        <dbReference type="ChEBI" id="CHEBI:29985"/>
        <dbReference type="ChEBI" id="CHEBI:30616"/>
        <dbReference type="ChEBI" id="CHEBI:43474"/>
        <dbReference type="ChEBI" id="CHEBI:141005"/>
        <dbReference type="ChEBI" id="CHEBI:456216"/>
        <dbReference type="EC" id="6.3.2.17"/>
    </reaction>
</comment>
<dbReference type="OrthoDB" id="5212574at2759"/>
<evidence type="ECO:0000256" key="4">
    <source>
        <dbReference type="ARBA" id="ARBA00022563"/>
    </source>
</evidence>
<dbReference type="NCBIfam" id="TIGR01499">
    <property type="entry name" value="folC"/>
    <property type="match status" value="1"/>
</dbReference>
<feature type="compositionally biased region" description="Low complexity" evidence="13">
    <location>
        <begin position="566"/>
        <end position="577"/>
    </location>
</feature>
<sequence>MPSFICSLLRYASRNRYNNPSVMSPLVKTYVPFATKLTKKLDSNQKYEVCRKLKECVKTLNTLQSNAQTLEKTRLTRDKLAPLHVPNMVKWASRVGITLDDIDRLKVIHVSGTKGKGSTCAYCESILRHQGFKTGFFSSPHLVEVRERFQVNGQPLSREKFVTYFWDVFNKLEATKEQNNDSMPAYFAFLTLMAYNIFLKEQTDVAIIEVGIGGEYDSTNLVRKPVVCGVTSLGMDHVSILGNTIEKIAWQKAGIFKPGVPAFTSPQCPEALKVLHERAEEKGCHLEVAPHFASYERPGEKFKLGIAGHMQKVNASLALQLTRTWMKTQGVLKDEVVNEVAVNGHGDIGVAKSFPFNQTLINGLVECKWLGRNQTIKKNRLTYYLDGAHTLESIQQCVDWFQKHSKREADSISGKVIKILLFNTTGDRDVTQLLRPLMSCGFDGAVFCPNISYTTSSSADITNMTVSSETQLQKCQHNMETWKILSLSKRKYGEIEEVTEDDSQSGTCSSSLKNGVHTNTENNCLNGTSSLKKSKLTENCNNSNLSTGHVDYSQSHDNVDQSKQNSYTASSSSCTDSQGLGTPKQLGTNCDNFFVNFSCIYDALLWASHGRDQNLKDPCNLPAQIHGADHVQVLVTGSIHLVGGVLGIVSDDYN</sequence>
<dbReference type="PANTHER" id="PTHR11136">
    <property type="entry name" value="FOLYLPOLYGLUTAMATE SYNTHASE-RELATED"/>
    <property type="match status" value="1"/>
</dbReference>
<keyword evidence="5 14" id="KW-0436">Ligase</keyword>
<dbReference type="GO" id="GO:0046872">
    <property type="term" value="F:metal ion binding"/>
    <property type="evidence" value="ECO:0007669"/>
    <property type="project" value="UniProtKB-KW"/>
</dbReference>
<evidence type="ECO:0000256" key="1">
    <source>
        <dbReference type="ARBA" id="ARBA00005150"/>
    </source>
</evidence>
<evidence type="ECO:0000256" key="8">
    <source>
        <dbReference type="ARBA" id="ARBA00022840"/>
    </source>
</evidence>
<dbReference type="PROSITE" id="PS01011">
    <property type="entry name" value="FOLYLPOLYGLU_SYNT_1"/>
    <property type="match status" value="1"/>
</dbReference>
<evidence type="ECO:0000256" key="5">
    <source>
        <dbReference type="ARBA" id="ARBA00022598"/>
    </source>
</evidence>
<dbReference type="PANTHER" id="PTHR11136:SF5">
    <property type="entry name" value="FOLYLPOLYGLUTAMATE SYNTHASE, MITOCHONDRIAL"/>
    <property type="match status" value="1"/>
</dbReference>
<keyword evidence="15" id="KW-1185">Reference proteome</keyword>
<evidence type="ECO:0000256" key="13">
    <source>
        <dbReference type="SAM" id="MobiDB-lite"/>
    </source>
</evidence>
<dbReference type="Gene3D" id="3.40.1190.10">
    <property type="entry name" value="Mur-like, catalytic domain"/>
    <property type="match status" value="1"/>
</dbReference>
<gene>
    <name evidence="14" type="ORF">MCOR_12750</name>
</gene>
<reference evidence="14 15" key="1">
    <citation type="submission" date="2020-06" db="EMBL/GenBank/DDBJ databases">
        <authorList>
            <person name="Li R."/>
            <person name="Bekaert M."/>
        </authorList>
    </citation>
    <scope>NUCLEOTIDE SEQUENCE [LARGE SCALE GENOMIC DNA]</scope>
    <source>
        <strain evidence="15">wild</strain>
    </source>
</reference>
<evidence type="ECO:0000256" key="10">
    <source>
        <dbReference type="ARBA" id="ARBA00030592"/>
    </source>
</evidence>